<dbReference type="Pfam" id="PF01590">
    <property type="entry name" value="GAF"/>
    <property type="match status" value="1"/>
</dbReference>
<name>A0A1G9KUC0_9RHOB</name>
<feature type="domain" description="GAF" evidence="1">
    <location>
        <begin position="21"/>
        <end position="146"/>
    </location>
</feature>
<dbReference type="Proteomes" id="UP000199382">
    <property type="component" value="Unassembled WGS sequence"/>
</dbReference>
<evidence type="ECO:0000313" key="3">
    <source>
        <dbReference type="Proteomes" id="UP000199382"/>
    </source>
</evidence>
<dbReference type="RefSeq" id="WP_093163805.1">
    <property type="nucleotide sequence ID" value="NZ_FNEK01000091.1"/>
</dbReference>
<organism evidence="2 3">
    <name type="scientific">Aliiruegeria lutimaris</name>
    <dbReference type="NCBI Taxonomy" id="571298"/>
    <lineage>
        <taxon>Bacteria</taxon>
        <taxon>Pseudomonadati</taxon>
        <taxon>Pseudomonadota</taxon>
        <taxon>Alphaproteobacteria</taxon>
        <taxon>Rhodobacterales</taxon>
        <taxon>Roseobacteraceae</taxon>
        <taxon>Aliiruegeria</taxon>
    </lineage>
</organism>
<reference evidence="2 3" key="1">
    <citation type="submission" date="2016-10" db="EMBL/GenBank/DDBJ databases">
        <authorList>
            <person name="de Groot N.N."/>
        </authorList>
    </citation>
    <scope>NUCLEOTIDE SEQUENCE [LARGE SCALE GENOMIC DNA]</scope>
    <source>
        <strain evidence="2 3">DSM 25294</strain>
    </source>
</reference>
<evidence type="ECO:0000313" key="2">
    <source>
        <dbReference type="EMBL" id="SDL52905.1"/>
    </source>
</evidence>
<dbReference type="OrthoDB" id="7066078at2"/>
<dbReference type="STRING" id="571298.SAMN04488026_109111"/>
<dbReference type="AlphaFoldDB" id="A0A1G9KUC0"/>
<gene>
    <name evidence="2" type="ORF">SAMN04488026_109111</name>
</gene>
<proteinExistence type="predicted"/>
<dbReference type="EMBL" id="FNEK01000091">
    <property type="protein sequence ID" value="SDL52905.1"/>
    <property type="molecule type" value="Genomic_DNA"/>
</dbReference>
<dbReference type="SUPFAM" id="SSF55781">
    <property type="entry name" value="GAF domain-like"/>
    <property type="match status" value="1"/>
</dbReference>
<evidence type="ECO:0000259" key="1">
    <source>
        <dbReference type="Pfam" id="PF01590"/>
    </source>
</evidence>
<dbReference type="Gene3D" id="3.30.450.40">
    <property type="match status" value="1"/>
</dbReference>
<sequence>MTDTSSHLETFRSALAAATKPEAAFDALCALVQATVGAKLFTIMSVDMAAGLARRNYTNDPVSYPTSGTKPIQHNSWFEIVHGRGECFVANTLVEIADVFPDHAVIGGLGCGSVVNLPIVLGGSLVATMNILHEEHHYTDARVDAVRDDLALPCMATLAVARALGEK</sequence>
<accession>A0A1G9KUC0</accession>
<dbReference type="InterPro" id="IPR029016">
    <property type="entry name" value="GAF-like_dom_sf"/>
</dbReference>
<protein>
    <recommendedName>
        <fullName evidence="1">GAF domain-containing protein</fullName>
    </recommendedName>
</protein>
<dbReference type="InterPro" id="IPR003018">
    <property type="entry name" value="GAF"/>
</dbReference>
<keyword evidence="3" id="KW-1185">Reference proteome</keyword>